<dbReference type="EMBL" id="BKAJ01000004">
    <property type="protein sequence ID" value="GEP53180.1"/>
    <property type="molecule type" value="Genomic_DNA"/>
</dbReference>
<sequence length="148" mass="16618">MEDEAGVAGFVAGTEDTVAWEDRLERDWWPSLREHCVDPSDIPSASRTADQRRAFMIHHPAKTPPAVVARYPAHLHMNLLPRLQRRGMGSKLLDAWLGLATCRGARAFHVGVNRENTGAVQFWRARAFEVLAFDSLPEGRTLWMGRSG</sequence>
<dbReference type="Pfam" id="PF00583">
    <property type="entry name" value="Acetyltransf_1"/>
    <property type="match status" value="1"/>
</dbReference>
<dbReference type="Proteomes" id="UP000321058">
    <property type="component" value="Unassembled WGS sequence"/>
</dbReference>
<evidence type="ECO:0000259" key="1">
    <source>
        <dbReference type="Pfam" id="PF00583"/>
    </source>
</evidence>
<reference evidence="2 3" key="1">
    <citation type="submission" date="2019-07" db="EMBL/GenBank/DDBJ databases">
        <title>Whole genome shotgun sequence of Reyranella soli NBRC 108950.</title>
        <authorList>
            <person name="Hosoyama A."/>
            <person name="Uohara A."/>
            <person name="Ohji S."/>
            <person name="Ichikawa N."/>
        </authorList>
    </citation>
    <scope>NUCLEOTIDE SEQUENCE [LARGE SCALE GENOMIC DNA]</scope>
    <source>
        <strain evidence="2 3">NBRC 108950</strain>
    </source>
</reference>
<dbReference type="OrthoDB" id="8593648at2"/>
<evidence type="ECO:0000313" key="2">
    <source>
        <dbReference type="EMBL" id="GEP53180.1"/>
    </source>
</evidence>
<dbReference type="SUPFAM" id="SSF55729">
    <property type="entry name" value="Acyl-CoA N-acyltransferases (Nat)"/>
    <property type="match status" value="1"/>
</dbReference>
<protein>
    <recommendedName>
        <fullName evidence="1">N-acetyltransferase domain-containing protein</fullName>
    </recommendedName>
</protein>
<gene>
    <name evidence="2" type="ORF">RSO01_03460</name>
</gene>
<evidence type="ECO:0000313" key="3">
    <source>
        <dbReference type="Proteomes" id="UP000321058"/>
    </source>
</evidence>
<name>A0A512N2G3_9HYPH</name>
<dbReference type="AlphaFoldDB" id="A0A512N2G3"/>
<comment type="caution">
    <text evidence="2">The sequence shown here is derived from an EMBL/GenBank/DDBJ whole genome shotgun (WGS) entry which is preliminary data.</text>
</comment>
<dbReference type="InterPro" id="IPR000182">
    <property type="entry name" value="GNAT_dom"/>
</dbReference>
<accession>A0A512N2G3</accession>
<dbReference type="GO" id="GO:0016747">
    <property type="term" value="F:acyltransferase activity, transferring groups other than amino-acyl groups"/>
    <property type="evidence" value="ECO:0007669"/>
    <property type="project" value="InterPro"/>
</dbReference>
<organism evidence="2 3">
    <name type="scientific">Reyranella soli</name>
    <dbReference type="NCBI Taxonomy" id="1230389"/>
    <lineage>
        <taxon>Bacteria</taxon>
        <taxon>Pseudomonadati</taxon>
        <taxon>Pseudomonadota</taxon>
        <taxon>Alphaproteobacteria</taxon>
        <taxon>Hyphomicrobiales</taxon>
        <taxon>Reyranellaceae</taxon>
        <taxon>Reyranella</taxon>
    </lineage>
</organism>
<dbReference type="RefSeq" id="WP_147145518.1">
    <property type="nucleotide sequence ID" value="NZ_BKAJ01000004.1"/>
</dbReference>
<proteinExistence type="predicted"/>
<feature type="domain" description="N-acetyltransferase" evidence="1">
    <location>
        <begin position="78"/>
        <end position="127"/>
    </location>
</feature>
<dbReference type="Gene3D" id="3.40.630.30">
    <property type="match status" value="1"/>
</dbReference>
<keyword evidence="3" id="KW-1185">Reference proteome</keyword>
<dbReference type="InterPro" id="IPR016181">
    <property type="entry name" value="Acyl_CoA_acyltransferase"/>
</dbReference>